<sequence length="432" mass="46695">MVKRLQFSFLLTLIHLIPLINAEPAILKLKSQPVPRTARRTAQFTKRQANASEPLLEYFNVTDLQWYGNISFGTPPQTFTVVFDTGSTTAEIPAIGCQGCQNQLDAFDSKNSSTFVDLGVNNTVNFATGVGVNPSDFESVNLRAVRDTMTILNFSAPQTNFFLITKQTAGFAADPFDGIVGMGFNPNQSVFRALELNNKPVMFGLQLTAKSVGDDAELTLGGYDASKATAGPLRFSKILHANVTPNFWSLESSSIAVNGKSSSILKTPLEMVFDSGTSNLVFQQNITEAIYSLISPKIVPHGTLGAYGIPCSEIDSLTADLSFTFTDTSGKTFDLIVPTSELNLGPFHDDPNTCQTLINSLEGFNILGASLLKHYYSIWDVDNAQMGFPINASLSTNSTGTQTGSGNKSSAVRLSVQWFGLLIGFAWLTSLI</sequence>
<feature type="domain" description="Peptidase A1" evidence="7">
    <location>
        <begin position="66"/>
        <end position="389"/>
    </location>
</feature>
<feature type="chain" id="PRO_5002221890" description="Peptidase A1 domain-containing protein" evidence="6">
    <location>
        <begin position="23"/>
        <end position="432"/>
    </location>
</feature>
<name>A0A0C9VTP2_SPHS4</name>
<accession>A0A0C9VTP2</accession>
<dbReference type="AlphaFoldDB" id="A0A0C9VTP2"/>
<keyword evidence="5" id="KW-0378">Hydrolase</keyword>
<proteinExistence type="inferred from homology"/>
<dbReference type="SUPFAM" id="SSF50630">
    <property type="entry name" value="Acid proteases"/>
    <property type="match status" value="1"/>
</dbReference>
<keyword evidence="4" id="KW-1015">Disulfide bond</keyword>
<protein>
    <recommendedName>
        <fullName evidence="7">Peptidase A1 domain-containing protein</fullName>
    </recommendedName>
</protein>
<dbReference type="InterPro" id="IPR033121">
    <property type="entry name" value="PEPTIDASE_A1"/>
</dbReference>
<keyword evidence="5" id="KW-0645">Protease</keyword>
<gene>
    <name evidence="8" type="ORF">M422DRAFT_46521</name>
</gene>
<evidence type="ECO:0000313" key="8">
    <source>
        <dbReference type="EMBL" id="KIJ45947.1"/>
    </source>
</evidence>
<reference evidence="8 9" key="1">
    <citation type="submission" date="2014-06" db="EMBL/GenBank/DDBJ databases">
        <title>Evolutionary Origins and Diversification of the Mycorrhizal Mutualists.</title>
        <authorList>
            <consortium name="DOE Joint Genome Institute"/>
            <consortium name="Mycorrhizal Genomics Consortium"/>
            <person name="Kohler A."/>
            <person name="Kuo A."/>
            <person name="Nagy L.G."/>
            <person name="Floudas D."/>
            <person name="Copeland A."/>
            <person name="Barry K.W."/>
            <person name="Cichocki N."/>
            <person name="Veneault-Fourrey C."/>
            <person name="LaButti K."/>
            <person name="Lindquist E.A."/>
            <person name="Lipzen A."/>
            <person name="Lundell T."/>
            <person name="Morin E."/>
            <person name="Murat C."/>
            <person name="Riley R."/>
            <person name="Ohm R."/>
            <person name="Sun H."/>
            <person name="Tunlid A."/>
            <person name="Henrissat B."/>
            <person name="Grigoriev I.V."/>
            <person name="Hibbett D.S."/>
            <person name="Martin F."/>
        </authorList>
    </citation>
    <scope>NUCLEOTIDE SEQUENCE [LARGE SCALE GENOMIC DNA]</scope>
    <source>
        <strain evidence="8 9">SS14</strain>
    </source>
</reference>
<dbReference type="InterPro" id="IPR034164">
    <property type="entry name" value="Pepsin-like_dom"/>
</dbReference>
<evidence type="ECO:0000256" key="1">
    <source>
        <dbReference type="ARBA" id="ARBA00007447"/>
    </source>
</evidence>
<dbReference type="InterPro" id="IPR001969">
    <property type="entry name" value="Aspartic_peptidase_AS"/>
</dbReference>
<dbReference type="CDD" id="cd05471">
    <property type="entry name" value="pepsin_like"/>
    <property type="match status" value="1"/>
</dbReference>
<dbReference type="GO" id="GO:0006508">
    <property type="term" value="P:proteolysis"/>
    <property type="evidence" value="ECO:0007669"/>
    <property type="project" value="UniProtKB-KW"/>
</dbReference>
<evidence type="ECO:0000256" key="4">
    <source>
        <dbReference type="PIRSR" id="PIRSR601461-2"/>
    </source>
</evidence>
<dbReference type="Gene3D" id="2.40.70.10">
    <property type="entry name" value="Acid Proteases"/>
    <property type="match status" value="2"/>
</dbReference>
<dbReference type="InterPro" id="IPR021109">
    <property type="entry name" value="Peptidase_aspartic_dom_sf"/>
</dbReference>
<evidence type="ECO:0000256" key="6">
    <source>
        <dbReference type="SAM" id="SignalP"/>
    </source>
</evidence>
<evidence type="ECO:0000259" key="7">
    <source>
        <dbReference type="PROSITE" id="PS51767"/>
    </source>
</evidence>
<organism evidence="8 9">
    <name type="scientific">Sphaerobolus stellatus (strain SS14)</name>
    <dbReference type="NCBI Taxonomy" id="990650"/>
    <lineage>
        <taxon>Eukaryota</taxon>
        <taxon>Fungi</taxon>
        <taxon>Dikarya</taxon>
        <taxon>Basidiomycota</taxon>
        <taxon>Agaricomycotina</taxon>
        <taxon>Agaricomycetes</taxon>
        <taxon>Phallomycetidae</taxon>
        <taxon>Geastrales</taxon>
        <taxon>Sphaerobolaceae</taxon>
        <taxon>Sphaerobolus</taxon>
    </lineage>
</organism>
<dbReference type="HOGENOM" id="CLU_013253_1_0_1"/>
<dbReference type="GO" id="GO:0004190">
    <property type="term" value="F:aspartic-type endopeptidase activity"/>
    <property type="evidence" value="ECO:0007669"/>
    <property type="project" value="UniProtKB-KW"/>
</dbReference>
<dbReference type="PANTHER" id="PTHR47966:SF51">
    <property type="entry name" value="BETA-SITE APP-CLEAVING ENZYME, ISOFORM A-RELATED"/>
    <property type="match status" value="1"/>
</dbReference>
<feature type="disulfide bond" evidence="4">
    <location>
        <begin position="311"/>
        <end position="354"/>
    </location>
</feature>
<feature type="signal peptide" evidence="6">
    <location>
        <begin position="1"/>
        <end position="22"/>
    </location>
</feature>
<keyword evidence="2 5" id="KW-0064">Aspartyl protease</keyword>
<dbReference type="InterPro" id="IPR001461">
    <property type="entry name" value="Aspartic_peptidase_A1"/>
</dbReference>
<dbReference type="EMBL" id="KN837110">
    <property type="protein sequence ID" value="KIJ45947.1"/>
    <property type="molecule type" value="Genomic_DNA"/>
</dbReference>
<comment type="similarity">
    <text evidence="1 5">Belongs to the peptidase A1 family.</text>
</comment>
<keyword evidence="6" id="KW-0732">Signal</keyword>
<dbReference type="PROSITE" id="PS51767">
    <property type="entry name" value="PEPTIDASE_A1"/>
    <property type="match status" value="1"/>
</dbReference>
<evidence type="ECO:0000256" key="3">
    <source>
        <dbReference type="PIRSR" id="PIRSR601461-1"/>
    </source>
</evidence>
<dbReference type="OrthoDB" id="771136at2759"/>
<evidence type="ECO:0000256" key="2">
    <source>
        <dbReference type="ARBA" id="ARBA00022750"/>
    </source>
</evidence>
<dbReference type="PROSITE" id="PS00141">
    <property type="entry name" value="ASP_PROTEASE"/>
    <property type="match status" value="1"/>
</dbReference>
<dbReference type="Pfam" id="PF00026">
    <property type="entry name" value="Asp"/>
    <property type="match status" value="1"/>
</dbReference>
<evidence type="ECO:0000313" key="9">
    <source>
        <dbReference type="Proteomes" id="UP000054279"/>
    </source>
</evidence>
<dbReference type="PRINTS" id="PR00792">
    <property type="entry name" value="PEPSIN"/>
</dbReference>
<feature type="active site" evidence="3">
    <location>
        <position position="84"/>
    </location>
</feature>
<dbReference type="Proteomes" id="UP000054279">
    <property type="component" value="Unassembled WGS sequence"/>
</dbReference>
<evidence type="ECO:0000256" key="5">
    <source>
        <dbReference type="RuleBase" id="RU000454"/>
    </source>
</evidence>
<dbReference type="PANTHER" id="PTHR47966">
    <property type="entry name" value="BETA-SITE APP-CLEAVING ENZYME, ISOFORM A-RELATED"/>
    <property type="match status" value="1"/>
</dbReference>
<feature type="active site" evidence="3">
    <location>
        <position position="274"/>
    </location>
</feature>
<keyword evidence="9" id="KW-1185">Reference proteome</keyword>